<dbReference type="GO" id="GO:0003677">
    <property type="term" value="F:DNA binding"/>
    <property type="evidence" value="ECO:0007669"/>
    <property type="project" value="UniProtKB-KW"/>
</dbReference>
<dbReference type="EMBL" id="UHDK01000001">
    <property type="protein sequence ID" value="SUM31893.1"/>
    <property type="molecule type" value="Genomic_DNA"/>
</dbReference>
<dbReference type="Gene3D" id="3.40.50.1360">
    <property type="match status" value="1"/>
</dbReference>
<evidence type="ECO:0000256" key="1">
    <source>
        <dbReference type="ARBA" id="ARBA00022736"/>
    </source>
</evidence>
<dbReference type="InterPro" id="IPR050313">
    <property type="entry name" value="Carb_Metab_HTH_regulators"/>
</dbReference>
<name>A0A0D0SPR2_STAGA</name>
<accession>A0A0D0SPR2</accession>
<dbReference type="InterPro" id="IPR001034">
    <property type="entry name" value="DeoR_HTH"/>
</dbReference>
<evidence type="ECO:0000313" key="10">
    <source>
        <dbReference type="Proteomes" id="UP000283576"/>
    </source>
</evidence>
<dbReference type="SUPFAM" id="SSF100950">
    <property type="entry name" value="NagB/RpiA/CoA transferase-like"/>
    <property type="match status" value="1"/>
</dbReference>
<organism evidence="7 10">
    <name type="scientific">Staphylococcus gallinarum</name>
    <dbReference type="NCBI Taxonomy" id="1293"/>
    <lineage>
        <taxon>Bacteria</taxon>
        <taxon>Bacillati</taxon>
        <taxon>Bacillota</taxon>
        <taxon>Bacilli</taxon>
        <taxon>Bacillales</taxon>
        <taxon>Staphylococcaceae</taxon>
        <taxon>Staphylococcus</taxon>
    </lineage>
</organism>
<dbReference type="Proteomes" id="UP000255277">
    <property type="component" value="Unassembled WGS sequence"/>
</dbReference>
<gene>
    <name evidence="8" type="primary">glpR_2</name>
    <name evidence="7" type="ORF">BUZ01_08070</name>
    <name evidence="8" type="ORF">NCTC12195_01330</name>
    <name evidence="6" type="ORF">SGA02_02470</name>
</gene>
<evidence type="ECO:0000256" key="3">
    <source>
        <dbReference type="ARBA" id="ARBA00023125"/>
    </source>
</evidence>
<dbReference type="Proteomes" id="UP000321057">
    <property type="component" value="Unassembled WGS sequence"/>
</dbReference>
<dbReference type="STRING" id="1293.SH09_03175"/>
<keyword evidence="2" id="KW-0805">Transcription regulation</keyword>
<dbReference type="InterPro" id="IPR036388">
    <property type="entry name" value="WH-like_DNA-bd_sf"/>
</dbReference>
<dbReference type="OrthoDB" id="9797223at2"/>
<protein>
    <submittedName>
        <fullName evidence="6">DeoR family transcriptional regulator</fullName>
    </submittedName>
    <submittedName>
        <fullName evidence="7">DeoR/GlpR transcriptional regulator</fullName>
    </submittedName>
    <submittedName>
        <fullName evidence="8">Transcription repressor of fructose operon</fullName>
    </submittedName>
</protein>
<evidence type="ECO:0000313" key="11">
    <source>
        <dbReference type="Proteomes" id="UP000321057"/>
    </source>
</evidence>
<dbReference type="EMBL" id="BKAX01000001">
    <property type="protein sequence ID" value="GEQ04419.1"/>
    <property type="molecule type" value="Genomic_DNA"/>
</dbReference>
<evidence type="ECO:0000313" key="7">
    <source>
        <dbReference type="EMBL" id="RIL42807.1"/>
    </source>
</evidence>
<dbReference type="PANTHER" id="PTHR30363:SF56">
    <property type="entry name" value="TRANSCRIPTIONAL REGULATOR, DEOR FAMILY"/>
    <property type="match status" value="1"/>
</dbReference>
<reference evidence="8 9" key="2">
    <citation type="submission" date="2018-06" db="EMBL/GenBank/DDBJ databases">
        <authorList>
            <consortium name="Pathogen Informatics"/>
            <person name="Doyle S."/>
        </authorList>
    </citation>
    <scope>NUCLEOTIDE SEQUENCE [LARGE SCALE GENOMIC DNA]</scope>
    <source>
        <strain evidence="8 9">NCTC12195</strain>
    </source>
</reference>
<evidence type="ECO:0000256" key="4">
    <source>
        <dbReference type="ARBA" id="ARBA00023163"/>
    </source>
</evidence>
<evidence type="ECO:0000313" key="9">
    <source>
        <dbReference type="Proteomes" id="UP000255277"/>
    </source>
</evidence>
<keyword evidence="11" id="KW-1185">Reference proteome</keyword>
<dbReference type="EMBL" id="QXRZ01000004">
    <property type="protein sequence ID" value="RIL42807.1"/>
    <property type="molecule type" value="Genomic_DNA"/>
</dbReference>
<dbReference type="GO" id="GO:0005988">
    <property type="term" value="P:lactose metabolic process"/>
    <property type="evidence" value="ECO:0007669"/>
    <property type="project" value="UniProtKB-KW"/>
</dbReference>
<dbReference type="SMART" id="SM01134">
    <property type="entry name" value="DeoRC"/>
    <property type="match status" value="1"/>
</dbReference>
<dbReference type="SUPFAM" id="SSF46785">
    <property type="entry name" value="Winged helix' DNA-binding domain"/>
    <property type="match status" value="1"/>
</dbReference>
<dbReference type="PROSITE" id="PS00894">
    <property type="entry name" value="HTH_DEOR_1"/>
    <property type="match status" value="1"/>
</dbReference>
<dbReference type="PRINTS" id="PR00037">
    <property type="entry name" value="HTHLACR"/>
</dbReference>
<dbReference type="InterPro" id="IPR036390">
    <property type="entry name" value="WH_DNA-bd_sf"/>
</dbReference>
<dbReference type="PANTHER" id="PTHR30363">
    <property type="entry name" value="HTH-TYPE TRANSCRIPTIONAL REGULATOR SRLR-RELATED"/>
    <property type="match status" value="1"/>
</dbReference>
<keyword evidence="1" id="KW-0423">Lactose metabolism</keyword>
<reference evidence="7 10" key="1">
    <citation type="journal article" date="2016" name="Front. Microbiol.">
        <title>Comprehensive Phylogenetic Analysis of Bovine Non-aureus Staphylococci Species Based on Whole-Genome Sequencing.</title>
        <authorList>
            <person name="Naushad S."/>
            <person name="Barkema H.W."/>
            <person name="Luby C."/>
            <person name="Condas L.A."/>
            <person name="Nobrega D.B."/>
            <person name="Carson D.A."/>
            <person name="De Buck J."/>
        </authorList>
    </citation>
    <scope>NUCLEOTIDE SEQUENCE [LARGE SCALE GENOMIC DNA]</scope>
    <source>
        <strain evidence="7 10">SNUC 1388</strain>
    </source>
</reference>
<proteinExistence type="predicted"/>
<dbReference type="InterPro" id="IPR037171">
    <property type="entry name" value="NagB/RpiA_transferase-like"/>
</dbReference>
<evidence type="ECO:0000313" key="6">
    <source>
        <dbReference type="EMBL" id="GEQ04419.1"/>
    </source>
</evidence>
<dbReference type="InterPro" id="IPR018356">
    <property type="entry name" value="Tscrpt_reg_HTH_DeoR_CS"/>
</dbReference>
<dbReference type="SMART" id="SM00420">
    <property type="entry name" value="HTH_DEOR"/>
    <property type="match status" value="1"/>
</dbReference>
<dbReference type="Pfam" id="PF00455">
    <property type="entry name" value="DeoRC"/>
    <property type="match status" value="1"/>
</dbReference>
<dbReference type="Proteomes" id="UP000283576">
    <property type="component" value="Unassembled WGS sequence"/>
</dbReference>
<dbReference type="GO" id="GO:0003700">
    <property type="term" value="F:DNA-binding transcription factor activity"/>
    <property type="evidence" value="ECO:0007669"/>
    <property type="project" value="InterPro"/>
</dbReference>
<keyword evidence="4" id="KW-0804">Transcription</keyword>
<dbReference type="InterPro" id="IPR014036">
    <property type="entry name" value="DeoR-like_C"/>
</dbReference>
<dbReference type="Gene3D" id="1.10.10.10">
    <property type="entry name" value="Winged helix-like DNA-binding domain superfamily/Winged helix DNA-binding domain"/>
    <property type="match status" value="1"/>
</dbReference>
<reference evidence="6 11" key="3">
    <citation type="submission" date="2019-07" db="EMBL/GenBank/DDBJ databases">
        <title>Whole genome shotgun sequence of Staphylococcus gallinarum NBRC 109767.</title>
        <authorList>
            <person name="Hosoyama A."/>
            <person name="Uohara A."/>
            <person name="Ohji S."/>
            <person name="Ichikawa N."/>
        </authorList>
    </citation>
    <scope>NUCLEOTIDE SEQUENCE [LARGE SCALE GENOMIC DNA]</scope>
    <source>
        <strain evidence="6 11">NBRC 109767</strain>
    </source>
</reference>
<keyword evidence="3" id="KW-0238">DNA-binding</keyword>
<sequence>MITEKRHELILTELSKKDFLTLQELIDRTECSASTIRRDLSKLQQLGKLKRVHGGATLNQSSLLEPNLADKRSTNHREKQEIGRLAAQQIEDNDCIYLDAGSTTLEMIPYIQAQDIIVVTNGLTHVEELLKQGIRTLIIGGEVKSTTFATVGVSAVETLDRYRFDKAFLGMNGIDLKYGLTTPDDQEAIIKNKAMGLATRNFVLVDHSKFNKVYFAHVPLSDEVTLVTSKKAIEGTTFQYFSEKYNFIGGTL</sequence>
<dbReference type="Pfam" id="PF08220">
    <property type="entry name" value="HTH_DeoR"/>
    <property type="match status" value="1"/>
</dbReference>
<evidence type="ECO:0000259" key="5">
    <source>
        <dbReference type="PROSITE" id="PS51000"/>
    </source>
</evidence>
<evidence type="ECO:0000256" key="2">
    <source>
        <dbReference type="ARBA" id="ARBA00023015"/>
    </source>
</evidence>
<dbReference type="AlphaFoldDB" id="A0A0D0SPR2"/>
<dbReference type="PROSITE" id="PS51000">
    <property type="entry name" value="HTH_DEOR_2"/>
    <property type="match status" value="1"/>
</dbReference>
<feature type="domain" description="HTH deoR-type" evidence="5">
    <location>
        <begin position="3"/>
        <end position="58"/>
    </location>
</feature>
<evidence type="ECO:0000313" key="8">
    <source>
        <dbReference type="EMBL" id="SUM31893.1"/>
    </source>
</evidence>